<protein>
    <submittedName>
        <fullName evidence="1">Uncharacterized protein</fullName>
    </submittedName>
</protein>
<keyword evidence="2" id="KW-1185">Reference proteome</keyword>
<gene>
    <name evidence="1" type="ORF">BDV96DRAFT_640577</name>
</gene>
<sequence length="333" mass="36915">MQNSTGYPSTANDGPALSIIWRADKSADFNHAQPCSISLEKVKSSTYFKEEFERFGSSQPIPVFWPEGLQFGLYIQWAQSRQLDTSKLDFSTLLALWLLGDMLKDVKFKDTAISYLVHAVSEPNVDPNQLIALLNPQTVKQIWSMTAKRSQLRSFIVDMVVIFADHAQINEYRKHHDELRAFTGALNARLELAIPAVVVPRKPLPTTIKDGNPVILGEALGGGPLGKYIRILNGQADAPEDCGPVDLRPEGHPQIKRILLPASGLNARMIGLGDMEGLGGWDKKFNKETLCVLAVMSHNMFKDSCRYHEHGYGVVGQGCPTSKTWDAGEVQQK</sequence>
<dbReference type="AlphaFoldDB" id="A0A6A5ZQN3"/>
<organism evidence="1 2">
    <name type="scientific">Lophiotrema nucula</name>
    <dbReference type="NCBI Taxonomy" id="690887"/>
    <lineage>
        <taxon>Eukaryota</taxon>
        <taxon>Fungi</taxon>
        <taxon>Dikarya</taxon>
        <taxon>Ascomycota</taxon>
        <taxon>Pezizomycotina</taxon>
        <taxon>Dothideomycetes</taxon>
        <taxon>Pleosporomycetidae</taxon>
        <taxon>Pleosporales</taxon>
        <taxon>Lophiotremataceae</taxon>
        <taxon>Lophiotrema</taxon>
    </lineage>
</organism>
<name>A0A6A5ZQN3_9PLEO</name>
<proteinExistence type="predicted"/>
<evidence type="ECO:0000313" key="2">
    <source>
        <dbReference type="Proteomes" id="UP000799770"/>
    </source>
</evidence>
<dbReference type="Proteomes" id="UP000799770">
    <property type="component" value="Unassembled WGS sequence"/>
</dbReference>
<evidence type="ECO:0000313" key="1">
    <source>
        <dbReference type="EMBL" id="KAF2121177.1"/>
    </source>
</evidence>
<accession>A0A6A5ZQN3</accession>
<dbReference type="EMBL" id="ML977312">
    <property type="protein sequence ID" value="KAF2121177.1"/>
    <property type="molecule type" value="Genomic_DNA"/>
</dbReference>
<reference evidence="1" key="1">
    <citation type="journal article" date="2020" name="Stud. Mycol.">
        <title>101 Dothideomycetes genomes: a test case for predicting lifestyles and emergence of pathogens.</title>
        <authorList>
            <person name="Haridas S."/>
            <person name="Albert R."/>
            <person name="Binder M."/>
            <person name="Bloem J."/>
            <person name="Labutti K."/>
            <person name="Salamov A."/>
            <person name="Andreopoulos B."/>
            <person name="Baker S."/>
            <person name="Barry K."/>
            <person name="Bills G."/>
            <person name="Bluhm B."/>
            <person name="Cannon C."/>
            <person name="Castanera R."/>
            <person name="Culley D."/>
            <person name="Daum C."/>
            <person name="Ezra D."/>
            <person name="Gonzalez J."/>
            <person name="Henrissat B."/>
            <person name="Kuo A."/>
            <person name="Liang C."/>
            <person name="Lipzen A."/>
            <person name="Lutzoni F."/>
            <person name="Magnuson J."/>
            <person name="Mondo S."/>
            <person name="Nolan M."/>
            <person name="Ohm R."/>
            <person name="Pangilinan J."/>
            <person name="Park H.-J."/>
            <person name="Ramirez L."/>
            <person name="Alfaro M."/>
            <person name="Sun H."/>
            <person name="Tritt A."/>
            <person name="Yoshinaga Y."/>
            <person name="Zwiers L.-H."/>
            <person name="Turgeon B."/>
            <person name="Goodwin S."/>
            <person name="Spatafora J."/>
            <person name="Crous P."/>
            <person name="Grigoriev I."/>
        </authorList>
    </citation>
    <scope>NUCLEOTIDE SEQUENCE</scope>
    <source>
        <strain evidence="1">CBS 627.86</strain>
    </source>
</reference>